<sequence>MSLILHEVLCGDGESGAIRAIIPVGRCRVQMHYDTLPPAGHCCRVPLLGELSGIMGEVAVMGTAWAVQVERYSPSALSETSPGPNQRESPGQSKAPDTANPGPPGESRAI</sequence>
<evidence type="ECO:0000313" key="3">
    <source>
        <dbReference type="Proteomes" id="UP001558613"/>
    </source>
</evidence>
<name>A0ABR3MFR4_9TELE</name>
<organism evidence="2 3">
    <name type="scientific">Cirrhinus molitorella</name>
    <name type="common">mud carp</name>
    <dbReference type="NCBI Taxonomy" id="172907"/>
    <lineage>
        <taxon>Eukaryota</taxon>
        <taxon>Metazoa</taxon>
        <taxon>Chordata</taxon>
        <taxon>Craniata</taxon>
        <taxon>Vertebrata</taxon>
        <taxon>Euteleostomi</taxon>
        <taxon>Actinopterygii</taxon>
        <taxon>Neopterygii</taxon>
        <taxon>Teleostei</taxon>
        <taxon>Ostariophysi</taxon>
        <taxon>Cypriniformes</taxon>
        <taxon>Cyprinidae</taxon>
        <taxon>Labeoninae</taxon>
        <taxon>Labeonini</taxon>
        <taxon>Cirrhinus</taxon>
    </lineage>
</organism>
<feature type="region of interest" description="Disordered" evidence="1">
    <location>
        <begin position="72"/>
        <end position="110"/>
    </location>
</feature>
<evidence type="ECO:0000313" key="2">
    <source>
        <dbReference type="EMBL" id="KAL1263131.1"/>
    </source>
</evidence>
<comment type="caution">
    <text evidence="2">The sequence shown here is derived from an EMBL/GenBank/DDBJ whole genome shotgun (WGS) entry which is preliminary data.</text>
</comment>
<reference evidence="2 3" key="1">
    <citation type="submission" date="2023-09" db="EMBL/GenBank/DDBJ databases">
        <authorList>
            <person name="Wang M."/>
        </authorList>
    </citation>
    <scope>NUCLEOTIDE SEQUENCE [LARGE SCALE GENOMIC DNA]</scope>
    <source>
        <strain evidence="2">GT-2023</strain>
        <tissue evidence="2">Liver</tissue>
    </source>
</reference>
<gene>
    <name evidence="2" type="ORF">QQF64_005870</name>
</gene>
<dbReference type="EMBL" id="JAYMGO010000013">
    <property type="protein sequence ID" value="KAL1263131.1"/>
    <property type="molecule type" value="Genomic_DNA"/>
</dbReference>
<keyword evidence="3" id="KW-1185">Reference proteome</keyword>
<proteinExistence type="predicted"/>
<evidence type="ECO:0000256" key="1">
    <source>
        <dbReference type="SAM" id="MobiDB-lite"/>
    </source>
</evidence>
<protein>
    <submittedName>
        <fullName evidence="2">Uncharacterized protein</fullName>
    </submittedName>
</protein>
<dbReference type="Proteomes" id="UP001558613">
    <property type="component" value="Unassembled WGS sequence"/>
</dbReference>
<accession>A0ABR3MFR4</accession>
<feature type="compositionally biased region" description="Polar residues" evidence="1">
    <location>
        <begin position="75"/>
        <end position="92"/>
    </location>
</feature>